<sequence>MSNAEDIIEPPPPVLSVSPASLNGDNGNNCSNENSTGTASATHCVTAIDNTATSVTGSHNPGSSRGQKATEAGEPQTPPAYRVTFRGRATLGKNPEQSILNVLRLTCVDSFKSPDFQGRVQEIKKAFYARDFDAIFLTPENLPVYSAMYTPRRALCYYQMFTSEPELVKVLRQRKHIYCLGAGSGSELLGISAAFCHVAAPAPDHKVPRATKEAKPLVIHTQDYADWTPVLTRLEDSIRRKWGVTEGEHIRCEYSQNNLMEIRQELRDELGRADLVTVMFVFNELFTAKSKAMEFVKAMVMHLRRGALLLLVDSAGSFSSVKVGERNYMSHMFFDALKSHFKPLISDDARWYRHPAQLDYPLPVENMRYFIRLYQKL</sequence>
<keyword evidence="2" id="KW-1185">Reference proteome</keyword>
<dbReference type="Proteomes" id="UP001145114">
    <property type="component" value="Unassembled WGS sequence"/>
</dbReference>
<evidence type="ECO:0000313" key="1">
    <source>
        <dbReference type="EMBL" id="KAJ1675968.1"/>
    </source>
</evidence>
<name>A0ACC1HLD2_9FUNG</name>
<accession>A0ACC1HLD2</accession>
<proteinExistence type="predicted"/>
<gene>
    <name evidence="1" type="ORF">EV182_000221</name>
</gene>
<evidence type="ECO:0000313" key="2">
    <source>
        <dbReference type="Proteomes" id="UP001145114"/>
    </source>
</evidence>
<protein>
    <submittedName>
        <fullName evidence="1">Uncharacterized protein</fullName>
    </submittedName>
</protein>
<reference evidence="1" key="1">
    <citation type="submission" date="2022-06" db="EMBL/GenBank/DDBJ databases">
        <title>Phylogenomic reconstructions and comparative analyses of Kickxellomycotina fungi.</title>
        <authorList>
            <person name="Reynolds N.K."/>
            <person name="Stajich J.E."/>
            <person name="Barry K."/>
            <person name="Grigoriev I.V."/>
            <person name="Crous P."/>
            <person name="Smith M.E."/>
        </authorList>
    </citation>
    <scope>NUCLEOTIDE SEQUENCE</scope>
    <source>
        <strain evidence="1">RSA 2271</strain>
    </source>
</reference>
<organism evidence="1 2">
    <name type="scientific">Spiromyces aspiralis</name>
    <dbReference type="NCBI Taxonomy" id="68401"/>
    <lineage>
        <taxon>Eukaryota</taxon>
        <taxon>Fungi</taxon>
        <taxon>Fungi incertae sedis</taxon>
        <taxon>Zoopagomycota</taxon>
        <taxon>Kickxellomycotina</taxon>
        <taxon>Kickxellomycetes</taxon>
        <taxon>Kickxellales</taxon>
        <taxon>Kickxellaceae</taxon>
        <taxon>Spiromyces</taxon>
    </lineage>
</organism>
<comment type="caution">
    <text evidence="1">The sequence shown here is derived from an EMBL/GenBank/DDBJ whole genome shotgun (WGS) entry which is preliminary data.</text>
</comment>
<dbReference type="EMBL" id="JAMZIH010005148">
    <property type="protein sequence ID" value="KAJ1675968.1"/>
    <property type="molecule type" value="Genomic_DNA"/>
</dbReference>